<dbReference type="SMART" id="SM00287">
    <property type="entry name" value="SH3b"/>
    <property type="match status" value="1"/>
</dbReference>
<dbReference type="PROSITE" id="PS51781">
    <property type="entry name" value="SH3B"/>
    <property type="match status" value="1"/>
</dbReference>
<sequence>MFLTSRKILCIALAVAVFSQMAMVSPRDAAAGPYHRRGFHRPGHRVARLPHGCRHLAIGAALYFFSAGIFYQHARSSGYVVVRAPVGAVVSALPPGVILVKRGARVYYEYNDAWYRRVPSGYLVVETPSVPAPGYNPAAPVEPPQTAGGEVSVTTHTLNVRSGPSVQHPVTEHVHRGDVLVISGASGEWFYVKLPSGRFGWVMRQFTTRTFPRPEG</sequence>
<dbReference type="Pfam" id="PF20125">
    <property type="entry name" value="DUF6515"/>
    <property type="match status" value="1"/>
</dbReference>
<evidence type="ECO:0000313" key="4">
    <source>
        <dbReference type="Proteomes" id="UP000288096"/>
    </source>
</evidence>
<dbReference type="InterPro" id="IPR045398">
    <property type="entry name" value="DUF6515"/>
</dbReference>
<dbReference type="Pfam" id="PF08239">
    <property type="entry name" value="SH3_3"/>
    <property type="match status" value="1"/>
</dbReference>
<feature type="chain" id="PRO_5018997990" evidence="1">
    <location>
        <begin position="25"/>
        <end position="216"/>
    </location>
</feature>
<dbReference type="AlphaFoldDB" id="A0A401G4P0"/>
<reference evidence="4" key="1">
    <citation type="submission" date="2017-11" db="EMBL/GenBank/DDBJ databases">
        <authorList>
            <person name="Watanabe M."/>
            <person name="Kojima H."/>
        </authorList>
    </citation>
    <scope>NUCLEOTIDE SEQUENCE [LARGE SCALE GENOMIC DNA]</scope>
    <source>
        <strain evidence="4">Tokyo 01</strain>
    </source>
</reference>
<evidence type="ECO:0000313" key="3">
    <source>
        <dbReference type="EMBL" id="GBC64105.1"/>
    </source>
</evidence>
<keyword evidence="1" id="KW-0732">Signal</keyword>
<dbReference type="Proteomes" id="UP000288096">
    <property type="component" value="Unassembled WGS sequence"/>
</dbReference>
<accession>A0A401G4P0</accession>
<dbReference type="OrthoDB" id="5469649at2"/>
<dbReference type="RefSeq" id="WP_124331105.1">
    <property type="nucleotide sequence ID" value="NZ_BEXT01000001.1"/>
</dbReference>
<organism evidence="3 4">
    <name type="scientific">Desulfonema ishimotonii</name>
    <dbReference type="NCBI Taxonomy" id="45657"/>
    <lineage>
        <taxon>Bacteria</taxon>
        <taxon>Pseudomonadati</taxon>
        <taxon>Thermodesulfobacteriota</taxon>
        <taxon>Desulfobacteria</taxon>
        <taxon>Desulfobacterales</taxon>
        <taxon>Desulfococcaceae</taxon>
        <taxon>Desulfonema</taxon>
    </lineage>
</organism>
<evidence type="ECO:0000256" key="1">
    <source>
        <dbReference type="SAM" id="SignalP"/>
    </source>
</evidence>
<comment type="caution">
    <text evidence="3">The sequence shown here is derived from an EMBL/GenBank/DDBJ whole genome shotgun (WGS) entry which is preliminary data.</text>
</comment>
<gene>
    <name evidence="3" type="ORF">DENIS_5122</name>
</gene>
<feature type="signal peptide" evidence="1">
    <location>
        <begin position="1"/>
        <end position="24"/>
    </location>
</feature>
<keyword evidence="4" id="KW-1185">Reference proteome</keyword>
<feature type="domain" description="SH3b" evidence="2">
    <location>
        <begin position="148"/>
        <end position="211"/>
    </location>
</feature>
<dbReference type="Gene3D" id="2.30.30.40">
    <property type="entry name" value="SH3 Domains"/>
    <property type="match status" value="1"/>
</dbReference>
<protein>
    <submittedName>
        <fullName evidence="3">SH3 domain-containing protein</fullName>
    </submittedName>
</protein>
<name>A0A401G4P0_9BACT</name>
<dbReference type="InterPro" id="IPR003646">
    <property type="entry name" value="SH3-like_bac-type"/>
</dbReference>
<evidence type="ECO:0000259" key="2">
    <source>
        <dbReference type="PROSITE" id="PS51781"/>
    </source>
</evidence>
<reference evidence="4" key="2">
    <citation type="submission" date="2019-01" db="EMBL/GenBank/DDBJ databases">
        <title>Genome sequence of Desulfonema ishimotonii strain Tokyo 01.</title>
        <authorList>
            <person name="Fukui M."/>
        </authorList>
    </citation>
    <scope>NUCLEOTIDE SEQUENCE [LARGE SCALE GENOMIC DNA]</scope>
    <source>
        <strain evidence="4">Tokyo 01</strain>
    </source>
</reference>
<dbReference type="EMBL" id="BEXT01000001">
    <property type="protein sequence ID" value="GBC64105.1"/>
    <property type="molecule type" value="Genomic_DNA"/>
</dbReference>
<proteinExistence type="predicted"/>